<dbReference type="OrthoDB" id="1522390at2"/>
<dbReference type="Proteomes" id="UP000283433">
    <property type="component" value="Unassembled WGS sequence"/>
</dbReference>
<comment type="caution">
    <text evidence="3">The sequence shown here is derived from an EMBL/GenBank/DDBJ whole genome shotgun (WGS) entry which is preliminary data.</text>
</comment>
<protein>
    <recommendedName>
        <fullName evidence="2">Secretion system C-terminal sorting domain-containing protein</fullName>
    </recommendedName>
</protein>
<dbReference type="Pfam" id="PF18962">
    <property type="entry name" value="Por_Secre_tail"/>
    <property type="match status" value="1"/>
</dbReference>
<keyword evidence="4" id="KW-1185">Reference proteome</keyword>
<dbReference type="AlphaFoldDB" id="A0A419S8G8"/>
<dbReference type="EMBL" id="MBTA01000005">
    <property type="protein sequence ID" value="RKD18194.1"/>
    <property type="molecule type" value="Genomic_DNA"/>
</dbReference>
<name>A0A419S8G8_9SPHI</name>
<feature type="chain" id="PRO_5018972315" description="Secretion system C-terminal sorting domain-containing protein" evidence="1">
    <location>
        <begin position="18"/>
        <end position="180"/>
    </location>
</feature>
<evidence type="ECO:0000259" key="2">
    <source>
        <dbReference type="Pfam" id="PF18962"/>
    </source>
</evidence>
<dbReference type="RefSeq" id="WP_120180908.1">
    <property type="nucleotide sequence ID" value="NZ_MBTA01000005.1"/>
</dbReference>
<organism evidence="3 4">
    <name type="scientific">Pelobium manganitolerans</name>
    <dbReference type="NCBI Taxonomy" id="1842495"/>
    <lineage>
        <taxon>Bacteria</taxon>
        <taxon>Pseudomonadati</taxon>
        <taxon>Bacteroidota</taxon>
        <taxon>Sphingobacteriia</taxon>
        <taxon>Sphingobacteriales</taxon>
        <taxon>Sphingobacteriaceae</taxon>
        <taxon>Pelobium</taxon>
    </lineage>
</organism>
<feature type="domain" description="Secretion system C-terminal sorting" evidence="2">
    <location>
        <begin position="95"/>
        <end position="170"/>
    </location>
</feature>
<evidence type="ECO:0000313" key="3">
    <source>
        <dbReference type="EMBL" id="RKD18194.1"/>
    </source>
</evidence>
<accession>A0A419S8G8</accession>
<dbReference type="NCBIfam" id="TIGR04183">
    <property type="entry name" value="Por_Secre_tail"/>
    <property type="match status" value="1"/>
</dbReference>
<evidence type="ECO:0000256" key="1">
    <source>
        <dbReference type="SAM" id="SignalP"/>
    </source>
</evidence>
<sequence>MKTTILTAVLVATLALASVAQTIERAAITSGGGEATSVFGESVQFSIGQAFMTNTLTQDGSNYLTQGFQQPSSHEYVNINTPVYAESDLNVIQAFPNPAVNYTTVALSLIDDNGAKVSLIDMWGQPLSSQNYTLTQGKHELKFTFGYVPAGVYSLKVVANKKVYTKKLLVAGLQEKTVAL</sequence>
<keyword evidence="1" id="KW-0732">Signal</keyword>
<reference evidence="3 4" key="1">
    <citation type="submission" date="2016-07" db="EMBL/GenBank/DDBJ databases">
        <title>Genome of Pelobium manganitolerans.</title>
        <authorList>
            <person name="Wu S."/>
            <person name="Wang G."/>
        </authorList>
    </citation>
    <scope>NUCLEOTIDE SEQUENCE [LARGE SCALE GENOMIC DNA]</scope>
    <source>
        <strain evidence="3 4">YS-25</strain>
    </source>
</reference>
<dbReference type="InterPro" id="IPR026444">
    <property type="entry name" value="Secre_tail"/>
</dbReference>
<feature type="signal peptide" evidence="1">
    <location>
        <begin position="1"/>
        <end position="17"/>
    </location>
</feature>
<proteinExistence type="predicted"/>
<evidence type="ECO:0000313" key="4">
    <source>
        <dbReference type="Proteomes" id="UP000283433"/>
    </source>
</evidence>
<gene>
    <name evidence="3" type="ORF">BCY91_15395</name>
</gene>